<proteinExistence type="predicted"/>
<reference evidence="3" key="1">
    <citation type="journal article" date="2019" name="Int. J. Syst. Evol. Microbiol.">
        <title>The Global Catalogue of Microorganisms (GCM) 10K type strain sequencing project: providing services to taxonomists for standard genome sequencing and annotation.</title>
        <authorList>
            <consortium name="The Broad Institute Genomics Platform"/>
            <consortium name="The Broad Institute Genome Sequencing Center for Infectious Disease"/>
            <person name="Wu L."/>
            <person name="Ma J."/>
        </authorList>
    </citation>
    <scope>NUCLEOTIDE SEQUENCE [LARGE SCALE GENOMIC DNA]</scope>
    <source>
        <strain evidence="3">CCM 7282</strain>
    </source>
</reference>
<dbReference type="Proteomes" id="UP000619534">
    <property type="component" value="Unassembled WGS sequence"/>
</dbReference>
<dbReference type="RefSeq" id="WP_062438724.1">
    <property type="nucleotide sequence ID" value="NZ_BMCJ01000007.1"/>
</dbReference>
<evidence type="ECO:0000256" key="1">
    <source>
        <dbReference type="SAM" id="MobiDB-lite"/>
    </source>
</evidence>
<accession>A0ABQ1PPF9</accession>
<name>A0ABQ1PPF9_9BACI</name>
<sequence>MTRFHLLSFMIAVGIILAGCGTTGNDDTIEPEDTNDPGSSQEESDQAEEEAKESSGDTSDAIDLKDGVDLVIGTVEELNTTVEESPDDTAKINETGKTLEEDWDRIEKQVEENYEEDYKNIEESLYPLIDEAQADEPDTDKIKELTQETQDKLEEFKNKLETT</sequence>
<comment type="caution">
    <text evidence="2">The sequence shown here is derived from an EMBL/GenBank/DDBJ whole genome shotgun (WGS) entry which is preliminary data.</text>
</comment>
<protein>
    <submittedName>
        <fullName evidence="2">Uncharacterized protein</fullName>
    </submittedName>
</protein>
<keyword evidence="3" id="KW-1185">Reference proteome</keyword>
<dbReference type="PROSITE" id="PS51257">
    <property type="entry name" value="PROKAR_LIPOPROTEIN"/>
    <property type="match status" value="1"/>
</dbReference>
<feature type="region of interest" description="Disordered" evidence="1">
    <location>
        <begin position="20"/>
        <end position="65"/>
    </location>
</feature>
<organism evidence="2 3">
    <name type="scientific">Thalassobacillus devorans</name>
    <dbReference type="NCBI Taxonomy" id="279813"/>
    <lineage>
        <taxon>Bacteria</taxon>
        <taxon>Bacillati</taxon>
        <taxon>Bacillota</taxon>
        <taxon>Bacilli</taxon>
        <taxon>Bacillales</taxon>
        <taxon>Bacillaceae</taxon>
        <taxon>Thalassobacillus</taxon>
    </lineage>
</organism>
<evidence type="ECO:0000313" key="2">
    <source>
        <dbReference type="EMBL" id="GGD00532.1"/>
    </source>
</evidence>
<evidence type="ECO:0000313" key="3">
    <source>
        <dbReference type="Proteomes" id="UP000619534"/>
    </source>
</evidence>
<dbReference type="EMBL" id="BMCJ01000007">
    <property type="protein sequence ID" value="GGD00532.1"/>
    <property type="molecule type" value="Genomic_DNA"/>
</dbReference>
<gene>
    <name evidence="2" type="ORF">GCM10007216_34080</name>
</gene>
<feature type="compositionally biased region" description="Acidic residues" evidence="1">
    <location>
        <begin position="42"/>
        <end position="51"/>
    </location>
</feature>